<dbReference type="CDD" id="cd03801">
    <property type="entry name" value="GT4_PimA-like"/>
    <property type="match status" value="1"/>
</dbReference>
<dbReference type="GO" id="GO:0016757">
    <property type="term" value="F:glycosyltransferase activity"/>
    <property type="evidence" value="ECO:0007669"/>
    <property type="project" value="InterPro"/>
</dbReference>
<gene>
    <name evidence="3" type="ORF">US68_C0023G0005</name>
</gene>
<feature type="domain" description="Glycosyltransferase subfamily 4-like N-terminal" evidence="2">
    <location>
        <begin position="16"/>
        <end position="193"/>
    </location>
</feature>
<dbReference type="Pfam" id="PF13439">
    <property type="entry name" value="Glyco_transf_4"/>
    <property type="match status" value="1"/>
</dbReference>
<comment type="caution">
    <text evidence="3">The sequence shown here is derived from an EMBL/GenBank/DDBJ whole genome shotgun (WGS) entry which is preliminary data.</text>
</comment>
<dbReference type="Pfam" id="PF00534">
    <property type="entry name" value="Glycos_transf_1"/>
    <property type="match status" value="1"/>
</dbReference>
<evidence type="ECO:0000313" key="3">
    <source>
        <dbReference type="EMBL" id="KKQ48820.1"/>
    </source>
</evidence>
<dbReference type="EMBL" id="LBTX01000023">
    <property type="protein sequence ID" value="KKQ48820.1"/>
    <property type="molecule type" value="Genomic_DNA"/>
</dbReference>
<dbReference type="PANTHER" id="PTHR45947">
    <property type="entry name" value="SULFOQUINOVOSYL TRANSFERASE SQD2"/>
    <property type="match status" value="1"/>
</dbReference>
<dbReference type="InterPro" id="IPR028098">
    <property type="entry name" value="Glyco_trans_4-like_N"/>
</dbReference>
<name>A0A0G0ICX6_9BACT</name>
<dbReference type="Gene3D" id="3.40.50.2000">
    <property type="entry name" value="Glycogen Phosphorylase B"/>
    <property type="match status" value="2"/>
</dbReference>
<dbReference type="Proteomes" id="UP000034231">
    <property type="component" value="Unassembled WGS sequence"/>
</dbReference>
<organism evidence="3 4">
    <name type="scientific">Candidatus Shapirobacteria bacterium GW2011_GWE1_38_10</name>
    <dbReference type="NCBI Taxonomy" id="1618488"/>
    <lineage>
        <taxon>Bacteria</taxon>
        <taxon>Candidatus Shapironibacteriota</taxon>
    </lineage>
</organism>
<feature type="domain" description="Glycosyl transferase family 1" evidence="1">
    <location>
        <begin position="194"/>
        <end position="348"/>
    </location>
</feature>
<dbReference type="PANTHER" id="PTHR45947:SF3">
    <property type="entry name" value="SULFOQUINOVOSYL TRANSFERASE SQD2"/>
    <property type="match status" value="1"/>
</dbReference>
<dbReference type="AlphaFoldDB" id="A0A0G0ICX6"/>
<proteinExistence type="predicted"/>
<evidence type="ECO:0000259" key="1">
    <source>
        <dbReference type="Pfam" id="PF00534"/>
    </source>
</evidence>
<keyword evidence="3" id="KW-0808">Transferase</keyword>
<dbReference type="InterPro" id="IPR050194">
    <property type="entry name" value="Glycosyltransferase_grp1"/>
</dbReference>
<dbReference type="InterPro" id="IPR001296">
    <property type="entry name" value="Glyco_trans_1"/>
</dbReference>
<sequence>MLKNILTITPFFSPNIGGVETHLTDLTSKLSILGYQNYVLTYSPISTTDVTWQHSEKINKNLHIRRFSWFGNNLFHRLEKKPLLNLIYITPYLLIRSIIWLIIHHPKIDVIHSHGLNAAIIGIFLQKIFHINRHIVSIYSSYDNVPKSNLYISTILNRVDVVLTQSQRSIDQLTKLGVDKNKTHRYRHWIDTAKFKPLNTTRKRPSVLFIGRMIPQKNALLLAKVAKTFPNIDFNFVGEGPDYSKIKKLSQVNKNIILHGNVSYEKLAGYYQNSDLFCLPSKYDEGWGRVLMESIACGVPVLATDMGAVPEVVDKTVSVLFTPNLTNLKKHLTNIQSIITLKKNCRSYALKHFSDKNISLITRFYVKT</sequence>
<evidence type="ECO:0000313" key="4">
    <source>
        <dbReference type="Proteomes" id="UP000034231"/>
    </source>
</evidence>
<protein>
    <submittedName>
        <fullName evidence="3">Glycosyltransferase</fullName>
    </submittedName>
</protein>
<reference evidence="3 4" key="1">
    <citation type="journal article" date="2015" name="Nature">
        <title>rRNA introns, odd ribosomes, and small enigmatic genomes across a large radiation of phyla.</title>
        <authorList>
            <person name="Brown C.T."/>
            <person name="Hug L.A."/>
            <person name="Thomas B.C."/>
            <person name="Sharon I."/>
            <person name="Castelle C.J."/>
            <person name="Singh A."/>
            <person name="Wilkins M.J."/>
            <person name="Williams K.H."/>
            <person name="Banfield J.F."/>
        </authorList>
    </citation>
    <scope>NUCLEOTIDE SEQUENCE [LARGE SCALE GENOMIC DNA]</scope>
</reference>
<accession>A0A0G0ICX6</accession>
<dbReference type="SUPFAM" id="SSF53756">
    <property type="entry name" value="UDP-Glycosyltransferase/glycogen phosphorylase"/>
    <property type="match status" value="1"/>
</dbReference>
<evidence type="ECO:0000259" key="2">
    <source>
        <dbReference type="Pfam" id="PF13439"/>
    </source>
</evidence>